<evidence type="ECO:0000313" key="2">
    <source>
        <dbReference type="EMBL" id="XBH04792.1"/>
    </source>
</evidence>
<accession>A0AAU7CH35</accession>
<dbReference type="InterPro" id="IPR036513">
    <property type="entry name" value="STAS_dom_sf"/>
</dbReference>
<feature type="domain" description="STAS" evidence="1">
    <location>
        <begin position="7"/>
        <end position="101"/>
    </location>
</feature>
<dbReference type="InterPro" id="IPR002645">
    <property type="entry name" value="STAS_dom"/>
</dbReference>
<dbReference type="CDD" id="cd07043">
    <property type="entry name" value="STAS_anti-anti-sigma_factors"/>
    <property type="match status" value="1"/>
</dbReference>
<dbReference type="RefSeq" id="WP_406697587.1">
    <property type="nucleotide sequence ID" value="NZ_CP155447.1"/>
</dbReference>
<proteinExistence type="predicted"/>
<reference evidence="2" key="1">
    <citation type="submission" date="2024-05" db="EMBL/GenBank/DDBJ databases">
        <title>Planctomycetes of the genus Singulisphaera possess chitinolytic capabilities.</title>
        <authorList>
            <person name="Ivanova A."/>
        </authorList>
    </citation>
    <scope>NUCLEOTIDE SEQUENCE</scope>
    <source>
        <strain evidence="2">Ch08T</strain>
    </source>
</reference>
<gene>
    <name evidence="2" type="ORF">V5E97_01880</name>
</gene>
<dbReference type="Gene3D" id="3.30.750.24">
    <property type="entry name" value="STAS domain"/>
    <property type="match status" value="1"/>
</dbReference>
<dbReference type="InterPro" id="IPR058548">
    <property type="entry name" value="MlaB-like_STAS"/>
</dbReference>
<dbReference type="SUPFAM" id="SSF52091">
    <property type="entry name" value="SpoIIaa-like"/>
    <property type="match status" value="1"/>
</dbReference>
<evidence type="ECO:0000259" key="1">
    <source>
        <dbReference type="PROSITE" id="PS50801"/>
    </source>
</evidence>
<dbReference type="PROSITE" id="PS50801">
    <property type="entry name" value="STAS"/>
    <property type="match status" value="1"/>
</dbReference>
<name>A0AAU7CH35_9BACT</name>
<organism evidence="2">
    <name type="scientific">Singulisphaera sp. Ch08</name>
    <dbReference type="NCBI Taxonomy" id="3120278"/>
    <lineage>
        <taxon>Bacteria</taxon>
        <taxon>Pseudomonadati</taxon>
        <taxon>Planctomycetota</taxon>
        <taxon>Planctomycetia</taxon>
        <taxon>Isosphaerales</taxon>
        <taxon>Isosphaeraceae</taxon>
        <taxon>Singulisphaera</taxon>
    </lineage>
</organism>
<protein>
    <submittedName>
        <fullName evidence="2">STAS domain-containing protein</fullName>
    </submittedName>
</protein>
<dbReference type="EMBL" id="CP155447">
    <property type="protein sequence ID" value="XBH04792.1"/>
    <property type="molecule type" value="Genomic_DNA"/>
</dbReference>
<dbReference type="Pfam" id="PF13466">
    <property type="entry name" value="STAS_2"/>
    <property type="match status" value="1"/>
</dbReference>
<sequence length="101" mass="10713">MSLGDLGFHTVSLSGPATLYELAEIRESLLAAIAVGKDLRIDLETTGPWDLAGLQLMISATASGRRAGQAVRLVNVPRVCAEIAERSGLSNWLSSVTDTFL</sequence>
<dbReference type="AlphaFoldDB" id="A0AAU7CH35"/>